<dbReference type="PANTHER" id="PTHR46315:SF1">
    <property type="entry name" value="SPERMINE SYNTHASE"/>
    <property type="match status" value="1"/>
</dbReference>
<evidence type="ECO:0000256" key="2">
    <source>
        <dbReference type="ARBA" id="ARBA00022679"/>
    </source>
</evidence>
<dbReference type="PANTHER" id="PTHR46315">
    <property type="entry name" value="SPERMINE SYNTHASE"/>
    <property type="match status" value="1"/>
</dbReference>
<dbReference type="KEGG" id="hha:Hhal_0951"/>
<dbReference type="Gene3D" id="3.40.50.150">
    <property type="entry name" value="Vaccinia Virus protein VP39"/>
    <property type="match status" value="1"/>
</dbReference>
<dbReference type="InterPro" id="IPR037163">
    <property type="entry name" value="Spermidine_synt_N_sf"/>
</dbReference>
<dbReference type="OrthoDB" id="5972275at2"/>
<dbReference type="Gene3D" id="2.30.140.10">
    <property type="entry name" value="Spermidine synthase, tetramerisation domain"/>
    <property type="match status" value="1"/>
</dbReference>
<evidence type="ECO:0000313" key="6">
    <source>
        <dbReference type="EMBL" id="ABM61727.1"/>
    </source>
</evidence>
<dbReference type="HOGENOM" id="CLU_048650_2_0_6"/>
<dbReference type="InterPro" id="IPR015576">
    <property type="entry name" value="Spermine_synthase_animal"/>
</dbReference>
<reference evidence="7" key="1">
    <citation type="submission" date="2006-12" db="EMBL/GenBank/DDBJ databases">
        <title>Complete sequence of Halorhodospira halophila SL1.</title>
        <authorList>
            <consortium name="US DOE Joint Genome Institute"/>
            <person name="Copeland A."/>
            <person name="Lucas S."/>
            <person name="Lapidus A."/>
            <person name="Barry K."/>
            <person name="Detter J.C."/>
            <person name="Glavina del Rio T."/>
            <person name="Hammon N."/>
            <person name="Israni S."/>
            <person name="Dalin E."/>
            <person name="Tice H."/>
            <person name="Pitluck S."/>
            <person name="Saunders E."/>
            <person name="Brettin T."/>
            <person name="Bruce D."/>
            <person name="Han C."/>
            <person name="Tapia R."/>
            <person name="Schmutz J."/>
            <person name="Larimer F."/>
            <person name="Land M."/>
            <person name="Hauser L."/>
            <person name="Kyrpides N."/>
            <person name="Mikhailova N."/>
            <person name="Hoff W."/>
            <person name="Richardson P."/>
        </authorList>
    </citation>
    <scope>NUCLEOTIDE SEQUENCE [LARGE SCALE GENOMIC DNA]</scope>
    <source>
        <strain evidence="7">DSM 244 / SL1</strain>
    </source>
</reference>
<evidence type="ECO:0000256" key="4">
    <source>
        <dbReference type="PROSITE-ProRule" id="PRU00354"/>
    </source>
</evidence>
<reference evidence="6 7" key="2">
    <citation type="journal article" date="2013" name="Stand. Genomic Sci.">
        <title>Complete genome sequence of Halorhodospira halophila SL1.</title>
        <authorList>
            <person name="Challacombe J.F."/>
            <person name="Majid S."/>
            <person name="Deole R."/>
            <person name="Brettin T.S."/>
            <person name="Bruce D."/>
            <person name="Delano S.F."/>
            <person name="Detter J.C."/>
            <person name="Gleasner C.D."/>
            <person name="Han C.S."/>
            <person name="Misra M."/>
            <person name="Reitenga K.G."/>
            <person name="Mikhailova N."/>
            <person name="Woyke T."/>
            <person name="Pitluck S."/>
            <person name="Nolan M."/>
            <person name="Land M.L."/>
            <person name="Saunders E."/>
            <person name="Tapia R."/>
            <person name="Lapidus A."/>
            <person name="Ivanova N."/>
            <person name="Hoff W.D."/>
        </authorList>
    </citation>
    <scope>NUCLEOTIDE SEQUENCE [LARGE SCALE GENOMIC DNA]</scope>
    <source>
        <strain evidence="7">DSM 244 / SL1</strain>
    </source>
</reference>
<dbReference type="Proteomes" id="UP000000647">
    <property type="component" value="Chromosome"/>
</dbReference>
<gene>
    <name evidence="6" type="ordered locus">Hhal_0951</name>
</gene>
<keyword evidence="3 4" id="KW-0620">Polyamine biosynthesis</keyword>
<evidence type="ECO:0000313" key="7">
    <source>
        <dbReference type="Proteomes" id="UP000000647"/>
    </source>
</evidence>
<feature type="domain" description="PABS" evidence="5">
    <location>
        <begin position="1"/>
        <end position="223"/>
    </location>
</feature>
<dbReference type="PROSITE" id="PS51006">
    <property type="entry name" value="PABS_2"/>
    <property type="match status" value="1"/>
</dbReference>
<dbReference type="GO" id="GO:0016768">
    <property type="term" value="F:spermine synthase activity"/>
    <property type="evidence" value="ECO:0007669"/>
    <property type="project" value="UniProtKB-EC"/>
</dbReference>
<dbReference type="eggNOG" id="COG0421">
    <property type="taxonomic scope" value="Bacteria"/>
</dbReference>
<dbReference type="RefSeq" id="WP_011813750.1">
    <property type="nucleotide sequence ID" value="NC_008789.1"/>
</dbReference>
<name>A1WVL5_HALHL</name>
<comment type="similarity">
    <text evidence="1">Belongs to the spermidine/spermine synthase family.</text>
</comment>
<dbReference type="Pfam" id="PF01564">
    <property type="entry name" value="Spermine_synth"/>
    <property type="match status" value="1"/>
</dbReference>
<feature type="active site" description="Proton acceptor" evidence="4">
    <location>
        <position position="142"/>
    </location>
</feature>
<dbReference type="CDD" id="cd02440">
    <property type="entry name" value="AdoMet_MTases"/>
    <property type="match status" value="1"/>
</dbReference>
<proteinExistence type="inferred from homology"/>
<protein>
    <submittedName>
        <fullName evidence="6">Spermine synthase</fullName>
        <ecNumber evidence="6">2.5.1.22</ecNumber>
    </submittedName>
</protein>
<dbReference type="EC" id="2.5.1.22" evidence="6"/>
<evidence type="ECO:0000256" key="3">
    <source>
        <dbReference type="ARBA" id="ARBA00023115"/>
    </source>
</evidence>
<dbReference type="InterPro" id="IPR029063">
    <property type="entry name" value="SAM-dependent_MTases_sf"/>
</dbReference>
<dbReference type="AlphaFoldDB" id="A1WVL5"/>
<sequence>MQPEYVRYNQTVVERRRSAYQEIVIAHDPAVGHLLYLDDDLQIANADDPYNQAITRPLRESNALGDVLILGGGDGGVLRALLDAGARRAVLVDIDGEVIELSRQYLPDLCGDAFDRPGAEVVVGDAFAYLDAEERWDGIIYDLTMDPVREDQPRTEYIREILAKVSARLRPGGVLGMQCCGADEPGLREEIRAGLAHTFVDWGDWEDEVPSFDVPWVFAWARIPREES</sequence>
<dbReference type="EMBL" id="CP000544">
    <property type="protein sequence ID" value="ABM61727.1"/>
    <property type="molecule type" value="Genomic_DNA"/>
</dbReference>
<accession>A1WVL5</accession>
<evidence type="ECO:0000259" key="5">
    <source>
        <dbReference type="PROSITE" id="PS51006"/>
    </source>
</evidence>
<keyword evidence="2 4" id="KW-0808">Transferase</keyword>
<evidence type="ECO:0000256" key="1">
    <source>
        <dbReference type="ARBA" id="ARBA00007867"/>
    </source>
</evidence>
<dbReference type="STRING" id="349124.Hhal_0951"/>
<dbReference type="SUPFAM" id="SSF53335">
    <property type="entry name" value="S-adenosyl-L-methionine-dependent methyltransferases"/>
    <property type="match status" value="1"/>
</dbReference>
<dbReference type="GO" id="GO:0006597">
    <property type="term" value="P:spermine biosynthetic process"/>
    <property type="evidence" value="ECO:0007669"/>
    <property type="project" value="InterPro"/>
</dbReference>
<organism evidence="6 7">
    <name type="scientific">Halorhodospira halophila (strain DSM 244 / SL1)</name>
    <name type="common">Ectothiorhodospira halophila (strain DSM 244 / SL1)</name>
    <dbReference type="NCBI Taxonomy" id="349124"/>
    <lineage>
        <taxon>Bacteria</taxon>
        <taxon>Pseudomonadati</taxon>
        <taxon>Pseudomonadota</taxon>
        <taxon>Gammaproteobacteria</taxon>
        <taxon>Chromatiales</taxon>
        <taxon>Ectothiorhodospiraceae</taxon>
        <taxon>Halorhodospira</taxon>
    </lineage>
</organism>
<keyword evidence="7" id="KW-1185">Reference proteome</keyword>
<dbReference type="InterPro" id="IPR030374">
    <property type="entry name" value="PABS"/>
</dbReference>